<keyword evidence="3" id="KW-0809">Transit peptide</keyword>
<feature type="repeat" description="PPR" evidence="4">
    <location>
        <begin position="582"/>
        <end position="616"/>
    </location>
</feature>
<feature type="repeat" description="PPR" evidence="4">
    <location>
        <begin position="840"/>
        <end position="874"/>
    </location>
</feature>
<dbReference type="InterPro" id="IPR011990">
    <property type="entry name" value="TPR-like_helical_dom_sf"/>
</dbReference>
<evidence type="ECO:0000313" key="7">
    <source>
        <dbReference type="Proteomes" id="UP000092600"/>
    </source>
</evidence>
<protein>
    <submittedName>
        <fullName evidence="6">Pentatricopeptide repeat-containing protein</fullName>
    </submittedName>
</protein>
<feature type="repeat" description="PPR" evidence="4">
    <location>
        <begin position="770"/>
        <end position="804"/>
    </location>
</feature>
<gene>
    <name evidence="6" type="ORF">ACMD2_18197</name>
</gene>
<proteinExistence type="inferred from homology"/>
<organism evidence="6 7">
    <name type="scientific">Ananas comosus</name>
    <name type="common">Pineapple</name>
    <name type="synonym">Ananas ananas</name>
    <dbReference type="NCBI Taxonomy" id="4615"/>
    <lineage>
        <taxon>Eukaryota</taxon>
        <taxon>Viridiplantae</taxon>
        <taxon>Streptophyta</taxon>
        <taxon>Embryophyta</taxon>
        <taxon>Tracheophyta</taxon>
        <taxon>Spermatophyta</taxon>
        <taxon>Magnoliopsida</taxon>
        <taxon>Liliopsida</taxon>
        <taxon>Poales</taxon>
        <taxon>Bromeliaceae</taxon>
        <taxon>Bromelioideae</taxon>
        <taxon>Ananas</taxon>
    </lineage>
</organism>
<feature type="region of interest" description="Disordered" evidence="5">
    <location>
        <begin position="46"/>
        <end position="67"/>
    </location>
</feature>
<evidence type="ECO:0000256" key="2">
    <source>
        <dbReference type="ARBA" id="ARBA00022737"/>
    </source>
</evidence>
<dbReference type="AlphaFoldDB" id="A0A199VDH1"/>
<dbReference type="EMBL" id="LSRQ01002223">
    <property type="protein sequence ID" value="OAY74921.1"/>
    <property type="molecule type" value="Genomic_DNA"/>
</dbReference>
<evidence type="ECO:0000256" key="5">
    <source>
        <dbReference type="SAM" id="MobiDB-lite"/>
    </source>
</evidence>
<feature type="repeat" description="PPR" evidence="4">
    <location>
        <begin position="687"/>
        <end position="721"/>
    </location>
</feature>
<dbReference type="Pfam" id="PF01535">
    <property type="entry name" value="PPR"/>
    <property type="match status" value="3"/>
</dbReference>
<evidence type="ECO:0000256" key="4">
    <source>
        <dbReference type="PROSITE-ProRule" id="PRU00708"/>
    </source>
</evidence>
<feature type="repeat" description="PPR" evidence="4">
    <location>
        <begin position="617"/>
        <end position="651"/>
    </location>
</feature>
<dbReference type="Gene3D" id="3.10.450.40">
    <property type="match status" value="1"/>
</dbReference>
<name>A0A199VDH1_ANACO</name>
<feature type="repeat" description="PPR" evidence="4">
    <location>
        <begin position="441"/>
        <end position="475"/>
    </location>
</feature>
<dbReference type="Pfam" id="PF11523">
    <property type="entry name" value="DUF3223"/>
    <property type="match status" value="1"/>
</dbReference>
<evidence type="ECO:0000256" key="1">
    <source>
        <dbReference type="ARBA" id="ARBA00007626"/>
    </source>
</evidence>
<dbReference type="Pfam" id="PF13041">
    <property type="entry name" value="PPR_2"/>
    <property type="match status" value="5"/>
</dbReference>
<dbReference type="InterPro" id="IPR050667">
    <property type="entry name" value="PPR-containing_protein"/>
</dbReference>
<dbReference type="PANTHER" id="PTHR47939:SF13">
    <property type="entry name" value="OS03G0201400 PROTEIN"/>
    <property type="match status" value="1"/>
</dbReference>
<dbReference type="Gene3D" id="1.25.40.10">
    <property type="entry name" value="Tetratricopeptide repeat domain"/>
    <property type="match status" value="6"/>
</dbReference>
<reference evidence="6 7" key="1">
    <citation type="journal article" date="2016" name="DNA Res.">
        <title>The draft genome of MD-2 pineapple using hybrid error correction of long reads.</title>
        <authorList>
            <person name="Redwan R.M."/>
            <person name="Saidin A."/>
            <person name="Kumar S.V."/>
        </authorList>
    </citation>
    <scope>NUCLEOTIDE SEQUENCE [LARGE SCALE GENOMIC DNA]</scope>
    <source>
        <strain evidence="7">cv. MD2</strain>
        <tissue evidence="6">Leaf</tissue>
    </source>
</reference>
<feature type="repeat" description="PPR" evidence="4">
    <location>
        <begin position="406"/>
        <end position="440"/>
    </location>
</feature>
<sequence length="1065" mass="116713">MAFAAALLLARGAPLLLLRWSARAPRAGAGAAALGAARRHLSALSTADDLPPPAPPPHVDGGVGAPLGAKGPAPPSLSKAWADEPGFRRWKDKEAEILSDIGPIIALTKNILHSNRYRDGEHLSAEDQKAVVEKLLAYHPHSEDKIGCGLNSVMRLMQGFSIHWSTDIHNSDIQGASLLYEMTVAGSISHTRNVFEHTSERSIHLTQRGLSENISNGTEGEVKPVLGVLVMASILSAAAPRTIFLLPPQPDVPPSSSSSSSSSSVSLSALHDRMRWARAHPHSLLRRSNPHHLHLLLHPIATISTISLSAELSLTESLVSLLHSLPLSSPLDPSLSVLSPLLTPHVVSAALLASSPVPSLRLFLWASRRPRLRSWPSHARVVSLLRSDPSALAAMWALLPSAAPVPPPAFAALIAALAAAGAPDKAVEAFARMPDFGARPNTFVFNTLLRALVRSGVVLLAMAVYNRMIKSDCRPNRATYNILMDGLCKAGMADDALALFDEMLGRGIPPNTAIYTVFLSSLCKAGKLDEASGLLHSMRRKGCGPDAVTYNALLSGFCKLGRIDEAFQHLESFREEGGFVLGLSGYSCLIDGLFRVGRFDEACRHYGEMLERNVAPDVVLYTIMIRGHAEAGRIEDAFAFLGEMSNRGLVPDTFCYNTLIKGLCDAGYLDRARSLRLEISQNDRFPDSATYTIMICGLCKEGLVHEAQQIFDEMGKLGCYPTVMTFNALINGFCKAGKLEEARILFYKMEMGRNPSLFLRLSHGANQVRDSESLRRLVEEMCQSGLVLKAYKLLRGIIDSGVVPDVVTYNILINGLCKVGNPDGALKLFKELQMKGHSPDAVTYGTLIDGLMKAHREDDAFMVFQHILRGGSTPSLSIYSTLMRTLCRKKRISQAVNLWLNYLSQQCQNPQEAGVVAAVRKHFEDGELEEVIRGLIDMDRKHGSVRPFPYTIWLIGFCQARKVEDALRIFNILRELDIDVTPPSCVLLINCLCRTRDLSSALDVMLYALRKGFNFMQPVGNRLLKRLCVDNRKQAAKALAWRMHLAGYDMDAYLRETTKVLLYNH</sequence>
<dbReference type="NCBIfam" id="TIGR00756">
    <property type="entry name" value="PPR"/>
    <property type="match status" value="11"/>
</dbReference>
<keyword evidence="2" id="KW-0677">Repeat</keyword>
<comment type="similarity">
    <text evidence="1">Belongs to the PPR family. P subfamily.</text>
</comment>
<dbReference type="Proteomes" id="UP000092600">
    <property type="component" value="Unassembled WGS sequence"/>
</dbReference>
<dbReference type="PROSITE" id="PS51375">
    <property type="entry name" value="PPR"/>
    <property type="match status" value="13"/>
</dbReference>
<accession>A0A199VDH1</accession>
<evidence type="ECO:0000313" key="6">
    <source>
        <dbReference type="EMBL" id="OAY74921.1"/>
    </source>
</evidence>
<feature type="repeat" description="PPR" evidence="4">
    <location>
        <begin position="511"/>
        <end position="545"/>
    </location>
</feature>
<feature type="repeat" description="PPR" evidence="4">
    <location>
        <begin position="476"/>
        <end position="510"/>
    </location>
</feature>
<dbReference type="PANTHER" id="PTHR47939">
    <property type="entry name" value="MEMBRANE-ASSOCIATED SALT-INDUCIBLE PROTEIN-LIKE"/>
    <property type="match status" value="1"/>
</dbReference>
<feature type="repeat" description="PPR" evidence="4">
    <location>
        <begin position="652"/>
        <end position="686"/>
    </location>
</feature>
<feature type="repeat" description="PPR" evidence="4">
    <location>
        <begin position="546"/>
        <end position="580"/>
    </location>
</feature>
<comment type="caution">
    <text evidence="6">The sequence shown here is derived from an EMBL/GenBank/DDBJ whole genome shotgun (WGS) entry which is preliminary data.</text>
</comment>
<evidence type="ECO:0000256" key="3">
    <source>
        <dbReference type="ARBA" id="ARBA00022946"/>
    </source>
</evidence>
<dbReference type="InterPro" id="IPR002885">
    <property type="entry name" value="PPR_rpt"/>
</dbReference>
<feature type="repeat" description="PPR" evidence="4">
    <location>
        <begin position="805"/>
        <end position="839"/>
    </location>
</feature>
<feature type="repeat" description="PPR" evidence="4">
    <location>
        <begin position="722"/>
        <end position="756"/>
    </location>
</feature>